<proteinExistence type="predicted"/>
<feature type="region of interest" description="Disordered" evidence="1">
    <location>
        <begin position="55"/>
        <end position="85"/>
    </location>
</feature>
<gene>
    <name evidence="2" type="ORF">WKW79_34155</name>
</gene>
<dbReference type="Proteomes" id="UP001367030">
    <property type="component" value="Unassembled WGS sequence"/>
</dbReference>
<dbReference type="RefSeq" id="WP_340339683.1">
    <property type="nucleotide sequence ID" value="NZ_JBBKZS010000033.1"/>
</dbReference>
<organism evidence="2 3">
    <name type="scientific">Variovorax robiniae</name>
    <dbReference type="NCBI Taxonomy" id="1836199"/>
    <lineage>
        <taxon>Bacteria</taxon>
        <taxon>Pseudomonadati</taxon>
        <taxon>Pseudomonadota</taxon>
        <taxon>Betaproteobacteria</taxon>
        <taxon>Burkholderiales</taxon>
        <taxon>Comamonadaceae</taxon>
        <taxon>Variovorax</taxon>
    </lineage>
</organism>
<accession>A0ABU8XIF9</accession>
<dbReference type="EMBL" id="JBBKZS010000033">
    <property type="protein sequence ID" value="MEJ8859646.1"/>
    <property type="molecule type" value="Genomic_DNA"/>
</dbReference>
<name>A0ABU8XIF9_9BURK</name>
<reference evidence="2 3" key="1">
    <citation type="submission" date="2024-03" db="EMBL/GenBank/DDBJ databases">
        <title>Novel species of the genus Variovorax.</title>
        <authorList>
            <person name="Liu Q."/>
            <person name="Xin Y.-H."/>
        </authorList>
    </citation>
    <scope>NUCLEOTIDE SEQUENCE [LARGE SCALE GENOMIC DNA]</scope>
    <source>
        <strain evidence="2 3">KACC 18901</strain>
    </source>
</reference>
<evidence type="ECO:0000313" key="3">
    <source>
        <dbReference type="Proteomes" id="UP001367030"/>
    </source>
</evidence>
<evidence type="ECO:0000313" key="2">
    <source>
        <dbReference type="EMBL" id="MEJ8859646.1"/>
    </source>
</evidence>
<comment type="caution">
    <text evidence="2">The sequence shown here is derived from an EMBL/GenBank/DDBJ whole genome shotgun (WGS) entry which is preliminary data.</text>
</comment>
<evidence type="ECO:0000256" key="1">
    <source>
        <dbReference type="SAM" id="MobiDB-lite"/>
    </source>
</evidence>
<sequence length="85" mass="9284">MPTSSCWDRGAQLNNFGSIQPVTQTIGVVAIGDNSVLRNFGTLDRRNAAPCRMECREDGARRRSSAPKRAPDPKAKPAGRWTRTG</sequence>
<keyword evidence="3" id="KW-1185">Reference proteome</keyword>
<protein>
    <submittedName>
        <fullName evidence="2">Uncharacterized protein</fullName>
    </submittedName>
</protein>